<dbReference type="SUPFAM" id="SSF46785">
    <property type="entry name" value="Winged helix' DNA-binding domain"/>
    <property type="match status" value="1"/>
</dbReference>
<dbReference type="GO" id="GO:0003700">
    <property type="term" value="F:DNA-binding transcription factor activity"/>
    <property type="evidence" value="ECO:0007669"/>
    <property type="project" value="TreeGrafter"/>
</dbReference>
<gene>
    <name evidence="1" type="ORF">Ami103574_10600</name>
</gene>
<dbReference type="InterPro" id="IPR036388">
    <property type="entry name" value="WH-like_DNA-bd_sf"/>
</dbReference>
<reference evidence="1 2" key="1">
    <citation type="submission" date="2020-02" db="EMBL/GenBank/DDBJ databases">
        <authorList>
            <person name="Kim Y.B."/>
            <person name="Roh S.W."/>
        </authorList>
    </citation>
    <scope>NUCLEOTIDE SEQUENCE [LARGE SCALE GENOMIC DNA]</scope>
    <source>
        <strain evidence="1 2">DSM 103574</strain>
    </source>
</reference>
<evidence type="ECO:0000313" key="2">
    <source>
        <dbReference type="Proteomes" id="UP000466848"/>
    </source>
</evidence>
<dbReference type="EMBL" id="CP048649">
    <property type="protein sequence ID" value="QIB70750.1"/>
    <property type="molecule type" value="Genomic_DNA"/>
</dbReference>
<dbReference type="NCBIfam" id="TIGR00738">
    <property type="entry name" value="rrf2_super"/>
    <property type="match status" value="1"/>
</dbReference>
<dbReference type="KEGG" id="abut:Ami103574_10600"/>
<evidence type="ECO:0000313" key="1">
    <source>
        <dbReference type="EMBL" id="QIB70750.1"/>
    </source>
</evidence>
<protein>
    <submittedName>
        <fullName evidence="1">Rrf2 family transcriptional regulator</fullName>
    </submittedName>
</protein>
<keyword evidence="2" id="KW-1185">Reference proteome</keyword>
<dbReference type="GO" id="GO:0005829">
    <property type="term" value="C:cytosol"/>
    <property type="evidence" value="ECO:0007669"/>
    <property type="project" value="TreeGrafter"/>
</dbReference>
<dbReference type="PROSITE" id="PS51197">
    <property type="entry name" value="HTH_RRF2_2"/>
    <property type="match status" value="1"/>
</dbReference>
<proteinExistence type="predicted"/>
<dbReference type="InterPro" id="IPR036390">
    <property type="entry name" value="WH_DNA-bd_sf"/>
</dbReference>
<dbReference type="PANTHER" id="PTHR33221:SF2">
    <property type="entry name" value="TRANSCRIPTIONAL REGULATOR"/>
    <property type="match status" value="1"/>
</dbReference>
<dbReference type="Pfam" id="PF02082">
    <property type="entry name" value="Rrf2"/>
    <property type="match status" value="1"/>
</dbReference>
<dbReference type="AlphaFoldDB" id="A0A858C0J9"/>
<dbReference type="InterPro" id="IPR000944">
    <property type="entry name" value="Tscrpt_reg_Rrf2"/>
</dbReference>
<accession>A0A858C0J9</accession>
<name>A0A858C0J9_9FIRM</name>
<dbReference type="PANTHER" id="PTHR33221">
    <property type="entry name" value="WINGED HELIX-TURN-HELIX TRANSCRIPTIONAL REGULATOR, RRF2 FAMILY"/>
    <property type="match status" value="1"/>
</dbReference>
<dbReference type="Gene3D" id="1.10.10.10">
    <property type="entry name" value="Winged helix-like DNA-binding domain superfamily/Winged helix DNA-binding domain"/>
    <property type="match status" value="1"/>
</dbReference>
<sequence>MLITRETDYALRILRALADGKLLNSAAICEQEALPQHFTYKILKKLNKAGVIRILRGVEGGCQLTADLKMLSLYDLISITEGQRAISSCMEANFQCQWQQKFGSRCQIHQNLQVIQNSLDQQLKTYSIYDMLFKEKSC</sequence>
<dbReference type="Proteomes" id="UP000466848">
    <property type="component" value="Chromosome"/>
</dbReference>
<organism evidence="1 2">
    <name type="scientific">Aminipila butyrica</name>
    <dbReference type="NCBI Taxonomy" id="433296"/>
    <lineage>
        <taxon>Bacteria</taxon>
        <taxon>Bacillati</taxon>
        <taxon>Bacillota</taxon>
        <taxon>Clostridia</taxon>
        <taxon>Peptostreptococcales</taxon>
        <taxon>Anaerovoracaceae</taxon>
        <taxon>Aminipila</taxon>
    </lineage>
</organism>